<dbReference type="InterPro" id="IPR002492">
    <property type="entry name" value="Transposase_Tc1-like"/>
</dbReference>
<evidence type="ECO:0000259" key="1">
    <source>
        <dbReference type="Pfam" id="PF01498"/>
    </source>
</evidence>
<evidence type="ECO:0000313" key="3">
    <source>
        <dbReference type="RefSeq" id="XP_065672167.1"/>
    </source>
</evidence>
<accession>A0ABM4DCN2</accession>
<proteinExistence type="predicted"/>
<dbReference type="RefSeq" id="XP_065672167.1">
    <property type="nucleotide sequence ID" value="XM_065816095.1"/>
</dbReference>
<reference evidence="3" key="1">
    <citation type="submission" date="2025-08" db="UniProtKB">
        <authorList>
            <consortium name="RefSeq"/>
        </authorList>
    </citation>
    <scope>IDENTIFICATION</scope>
</reference>
<keyword evidence="2" id="KW-1185">Reference proteome</keyword>
<dbReference type="Proteomes" id="UP001652625">
    <property type="component" value="Chromosome 13"/>
</dbReference>
<evidence type="ECO:0000313" key="2">
    <source>
        <dbReference type="Proteomes" id="UP001652625"/>
    </source>
</evidence>
<dbReference type="Pfam" id="PF01498">
    <property type="entry name" value="HTH_Tnp_Tc3_2"/>
    <property type="match status" value="1"/>
</dbReference>
<name>A0ABM4DCN2_HYDVU</name>
<gene>
    <name evidence="3" type="primary">LOC136089991</name>
</gene>
<protein>
    <submittedName>
        <fullName evidence="3">Uncharacterized protein LOC136089991</fullName>
    </submittedName>
</protein>
<dbReference type="Gene3D" id="1.10.10.10">
    <property type="entry name" value="Winged helix-like DNA-binding domain superfamily/Winged helix DNA-binding domain"/>
    <property type="match status" value="1"/>
</dbReference>
<dbReference type="InterPro" id="IPR036388">
    <property type="entry name" value="WH-like_DNA-bd_sf"/>
</dbReference>
<dbReference type="SUPFAM" id="SSF46689">
    <property type="entry name" value="Homeodomain-like"/>
    <property type="match status" value="1"/>
</dbReference>
<organism evidence="2 3">
    <name type="scientific">Hydra vulgaris</name>
    <name type="common">Hydra</name>
    <name type="synonym">Hydra attenuata</name>
    <dbReference type="NCBI Taxonomy" id="6087"/>
    <lineage>
        <taxon>Eukaryota</taxon>
        <taxon>Metazoa</taxon>
        <taxon>Cnidaria</taxon>
        <taxon>Hydrozoa</taxon>
        <taxon>Hydroidolina</taxon>
        <taxon>Anthoathecata</taxon>
        <taxon>Aplanulata</taxon>
        <taxon>Hydridae</taxon>
        <taxon>Hydra</taxon>
    </lineage>
</organism>
<sequence>MGKRKELNIAERERIQVYHEEGYSQVEISTKKMKISRCCVQNTLQLQKETGKNTTRKRTRRPKKTKKLQDREIKKICLLNRRYTAEKIRSVYNQFNDLKISTFTVKNRLKKFGLHGRVAARKSLLRPINKTKRLIWAKNHQHWSIKEWKNVLVGGIMETYTKLKEL</sequence>
<feature type="domain" description="Transposase Tc1-like" evidence="1">
    <location>
        <begin position="70"/>
        <end position="142"/>
    </location>
</feature>
<dbReference type="GeneID" id="136089991"/>
<dbReference type="InterPro" id="IPR009057">
    <property type="entry name" value="Homeodomain-like_sf"/>
</dbReference>